<gene>
    <name evidence="2" type="ORF">KME15_23040</name>
</gene>
<organism evidence="2 3">
    <name type="scientific">Drouetiella hepatica Uher 2000/2452</name>
    <dbReference type="NCBI Taxonomy" id="904376"/>
    <lineage>
        <taxon>Bacteria</taxon>
        <taxon>Bacillati</taxon>
        <taxon>Cyanobacteriota</taxon>
        <taxon>Cyanophyceae</taxon>
        <taxon>Oculatellales</taxon>
        <taxon>Oculatellaceae</taxon>
        <taxon>Drouetiella</taxon>
    </lineage>
</organism>
<protein>
    <submittedName>
        <fullName evidence="2">Uncharacterized protein</fullName>
    </submittedName>
</protein>
<name>A0A951QE29_9CYAN</name>
<feature type="region of interest" description="Disordered" evidence="1">
    <location>
        <begin position="50"/>
        <end position="69"/>
    </location>
</feature>
<evidence type="ECO:0000313" key="3">
    <source>
        <dbReference type="Proteomes" id="UP000757435"/>
    </source>
</evidence>
<dbReference type="AlphaFoldDB" id="A0A951QE29"/>
<dbReference type="Proteomes" id="UP000757435">
    <property type="component" value="Unassembled WGS sequence"/>
</dbReference>
<evidence type="ECO:0000256" key="1">
    <source>
        <dbReference type="SAM" id="MobiDB-lite"/>
    </source>
</evidence>
<accession>A0A951QE29</accession>
<dbReference type="EMBL" id="JAHHHD010000039">
    <property type="protein sequence ID" value="MBW4661557.1"/>
    <property type="molecule type" value="Genomic_DNA"/>
</dbReference>
<reference evidence="2" key="2">
    <citation type="journal article" date="2022" name="Microbiol. Resour. Announc.">
        <title>Metagenome Sequencing to Explore Phylogenomics of Terrestrial Cyanobacteria.</title>
        <authorList>
            <person name="Ward R.D."/>
            <person name="Stajich J.E."/>
            <person name="Johansen J.R."/>
            <person name="Huntemann M."/>
            <person name="Clum A."/>
            <person name="Foster B."/>
            <person name="Foster B."/>
            <person name="Roux S."/>
            <person name="Palaniappan K."/>
            <person name="Varghese N."/>
            <person name="Mukherjee S."/>
            <person name="Reddy T.B.K."/>
            <person name="Daum C."/>
            <person name="Copeland A."/>
            <person name="Chen I.A."/>
            <person name="Ivanova N.N."/>
            <person name="Kyrpides N.C."/>
            <person name="Shapiro N."/>
            <person name="Eloe-Fadrosh E.A."/>
            <person name="Pietrasiak N."/>
        </authorList>
    </citation>
    <scope>NUCLEOTIDE SEQUENCE</scope>
    <source>
        <strain evidence="2">UHER 2000/2452</strain>
    </source>
</reference>
<proteinExistence type="predicted"/>
<evidence type="ECO:0000313" key="2">
    <source>
        <dbReference type="EMBL" id="MBW4661557.1"/>
    </source>
</evidence>
<reference evidence="2" key="1">
    <citation type="submission" date="2021-05" db="EMBL/GenBank/DDBJ databases">
        <authorList>
            <person name="Pietrasiak N."/>
            <person name="Ward R."/>
            <person name="Stajich J.E."/>
            <person name="Kurbessoian T."/>
        </authorList>
    </citation>
    <scope>NUCLEOTIDE SEQUENCE</scope>
    <source>
        <strain evidence="2">UHER 2000/2452</strain>
    </source>
</reference>
<comment type="caution">
    <text evidence="2">The sequence shown here is derived from an EMBL/GenBank/DDBJ whole genome shotgun (WGS) entry which is preliminary data.</text>
</comment>
<sequence>MTVGSCNDALPLLNLERILRDDRLLRAMTGLNRKAFENLLPSFSEVYRQSQMKPDVERQRAPGGGEKQPYEPVATSCFTFCCTANAILPST</sequence>